<keyword evidence="7 9" id="KW-1133">Transmembrane helix</keyword>
<comment type="subcellular location">
    <subcellularLocation>
        <location evidence="1 9">Cell membrane</location>
        <topology evidence="1 9">Multi-pass membrane protein</topology>
    </subcellularLocation>
</comment>
<name>A0A858RSG6_9BACT</name>
<dbReference type="GO" id="GO:0005315">
    <property type="term" value="F:phosphate transmembrane transporter activity"/>
    <property type="evidence" value="ECO:0007669"/>
    <property type="project" value="InterPro"/>
</dbReference>
<accession>A0A858RSG6</accession>
<evidence type="ECO:0000259" key="11">
    <source>
        <dbReference type="PROSITE" id="PS50928"/>
    </source>
</evidence>
<dbReference type="Proteomes" id="UP000501812">
    <property type="component" value="Chromosome"/>
</dbReference>
<dbReference type="Pfam" id="PF00528">
    <property type="entry name" value="BPD_transp_1"/>
    <property type="match status" value="1"/>
</dbReference>
<keyword evidence="3 9" id="KW-0813">Transport</keyword>
<keyword evidence="13" id="KW-1185">Reference proteome</keyword>
<evidence type="ECO:0000256" key="3">
    <source>
        <dbReference type="ARBA" id="ARBA00022448"/>
    </source>
</evidence>
<keyword evidence="6 9" id="KW-0812">Transmembrane</keyword>
<feature type="transmembrane region" description="Helical" evidence="9">
    <location>
        <begin position="85"/>
        <end position="111"/>
    </location>
</feature>
<organism evidence="12 13">
    <name type="scientific">Luteolibacter luteus</name>
    <dbReference type="NCBI Taxonomy" id="2728835"/>
    <lineage>
        <taxon>Bacteria</taxon>
        <taxon>Pseudomonadati</taxon>
        <taxon>Verrucomicrobiota</taxon>
        <taxon>Verrucomicrobiia</taxon>
        <taxon>Verrucomicrobiales</taxon>
        <taxon>Verrucomicrobiaceae</taxon>
        <taxon>Luteolibacter</taxon>
    </lineage>
</organism>
<dbReference type="AlphaFoldDB" id="A0A858RSG6"/>
<dbReference type="GO" id="GO:0006817">
    <property type="term" value="P:phosphate ion transport"/>
    <property type="evidence" value="ECO:0007669"/>
    <property type="project" value="UniProtKB-KW"/>
</dbReference>
<keyword evidence="8 9" id="KW-0472">Membrane</keyword>
<feature type="transmembrane region" description="Helical" evidence="9">
    <location>
        <begin position="171"/>
        <end position="191"/>
    </location>
</feature>
<evidence type="ECO:0000256" key="2">
    <source>
        <dbReference type="ARBA" id="ARBA00007069"/>
    </source>
</evidence>
<gene>
    <name evidence="12" type="primary">pstC</name>
    <name evidence="12" type="ORF">HHL09_21000</name>
</gene>
<feature type="transmembrane region" description="Helical" evidence="9">
    <location>
        <begin position="221"/>
        <end position="242"/>
    </location>
</feature>
<dbReference type="Gene3D" id="1.10.3720.10">
    <property type="entry name" value="MetI-like"/>
    <property type="match status" value="1"/>
</dbReference>
<proteinExistence type="inferred from homology"/>
<dbReference type="InterPro" id="IPR051124">
    <property type="entry name" value="Phosphate_Transport_Permease"/>
</dbReference>
<feature type="domain" description="ABC transmembrane type-1" evidence="11">
    <location>
        <begin position="86"/>
        <end position="314"/>
    </location>
</feature>
<evidence type="ECO:0000256" key="4">
    <source>
        <dbReference type="ARBA" id="ARBA00022475"/>
    </source>
</evidence>
<keyword evidence="5 10" id="KW-0592">Phosphate transport</keyword>
<comment type="caution">
    <text evidence="10">Lacks conserved residue(s) required for the propagation of feature annotation.</text>
</comment>
<feature type="transmembrane region" description="Helical" evidence="9">
    <location>
        <begin position="132"/>
        <end position="151"/>
    </location>
</feature>
<dbReference type="PROSITE" id="PS50928">
    <property type="entry name" value="ABC_TM1"/>
    <property type="match status" value="1"/>
</dbReference>
<dbReference type="InterPro" id="IPR035906">
    <property type="entry name" value="MetI-like_sf"/>
</dbReference>
<feature type="transmembrane region" description="Helical" evidence="9">
    <location>
        <begin position="293"/>
        <end position="314"/>
    </location>
</feature>
<comment type="similarity">
    <text evidence="2 10">Belongs to the binding-protein-dependent transport system permease family. CysTW subfamily.</text>
</comment>
<evidence type="ECO:0000313" key="13">
    <source>
        <dbReference type="Proteomes" id="UP000501812"/>
    </source>
</evidence>
<evidence type="ECO:0000256" key="9">
    <source>
        <dbReference type="RuleBase" id="RU363032"/>
    </source>
</evidence>
<dbReference type="PANTHER" id="PTHR30425:SF1">
    <property type="entry name" value="PHOSPHATE TRANSPORT SYSTEM PERMEASE PROTEIN PSTC"/>
    <property type="match status" value="1"/>
</dbReference>
<dbReference type="KEGG" id="luo:HHL09_21000"/>
<sequence>MQASAAEIESKLPAKLEDGKADRYLSTFRKALPEYNRELGDTIAQAEAWKSDKPVGLWATITGFITGRDWITGGEWQDFYGIVPLFAGSAIIALIALALAIPLGVGAAVYTNQLAGRRQQNFIKPTIEFLQAIPSVVLGFLGIAVLGTVLQETSMKDAFSWVPGFPIQQRLNMFTAGCLLGLMAIPTIFSLSEDALNNVPSAFAEASDALGASKLQTVFRVVCPAAISGILAAVLLGLGRVIGETMVVLLVAGNRIEIPDFTEGLGVFFQPAHTLTGIIAQELGEVPFGSVHYRALFVVGMVLFIIVLGINWTAQRLLHKFRIGHD</sequence>
<dbReference type="CDD" id="cd06261">
    <property type="entry name" value="TM_PBP2"/>
    <property type="match status" value="1"/>
</dbReference>
<keyword evidence="4 10" id="KW-1003">Cell membrane</keyword>
<evidence type="ECO:0000256" key="1">
    <source>
        <dbReference type="ARBA" id="ARBA00004651"/>
    </source>
</evidence>
<evidence type="ECO:0000313" key="12">
    <source>
        <dbReference type="EMBL" id="QJE99339.1"/>
    </source>
</evidence>
<dbReference type="InterPro" id="IPR000515">
    <property type="entry name" value="MetI-like"/>
</dbReference>
<evidence type="ECO:0000256" key="8">
    <source>
        <dbReference type="ARBA" id="ARBA00023136"/>
    </source>
</evidence>
<dbReference type="PANTHER" id="PTHR30425">
    <property type="entry name" value="PHOSPHATE TRANSPORT SYSTEM PERMEASE PROTEIN PST"/>
    <property type="match status" value="1"/>
</dbReference>
<evidence type="ECO:0000256" key="6">
    <source>
        <dbReference type="ARBA" id="ARBA00022692"/>
    </source>
</evidence>
<evidence type="ECO:0000256" key="10">
    <source>
        <dbReference type="RuleBase" id="RU363054"/>
    </source>
</evidence>
<evidence type="ECO:0000256" key="7">
    <source>
        <dbReference type="ARBA" id="ARBA00022989"/>
    </source>
</evidence>
<dbReference type="SUPFAM" id="SSF161098">
    <property type="entry name" value="MetI-like"/>
    <property type="match status" value="1"/>
</dbReference>
<reference evidence="12 13" key="1">
    <citation type="submission" date="2020-04" db="EMBL/GenBank/DDBJ databases">
        <title>Luteolibacter sp. G-1-1-1 isolated from soil.</title>
        <authorList>
            <person name="Dahal R.H."/>
        </authorList>
    </citation>
    <scope>NUCLEOTIDE SEQUENCE [LARGE SCALE GENOMIC DNA]</scope>
    <source>
        <strain evidence="12 13">G-1-1-1</strain>
    </source>
</reference>
<protein>
    <recommendedName>
        <fullName evidence="10">Phosphate transport system permease protein</fullName>
    </recommendedName>
</protein>
<evidence type="ECO:0000256" key="5">
    <source>
        <dbReference type="ARBA" id="ARBA00022592"/>
    </source>
</evidence>
<comment type="function">
    <text evidence="10">Part of the binding-protein-dependent transport system for phosphate; probably responsible for the translocation of the substrate across the membrane.</text>
</comment>
<dbReference type="InterPro" id="IPR011864">
    <property type="entry name" value="Phosphate_PstC"/>
</dbReference>
<dbReference type="NCBIfam" id="TIGR02138">
    <property type="entry name" value="phosphate_pstC"/>
    <property type="match status" value="1"/>
</dbReference>
<dbReference type="GO" id="GO:0005886">
    <property type="term" value="C:plasma membrane"/>
    <property type="evidence" value="ECO:0007669"/>
    <property type="project" value="UniProtKB-SubCell"/>
</dbReference>
<dbReference type="EMBL" id="CP051774">
    <property type="protein sequence ID" value="QJE99339.1"/>
    <property type="molecule type" value="Genomic_DNA"/>
</dbReference>